<dbReference type="Gene3D" id="3.40.30.10">
    <property type="entry name" value="Glutaredoxin"/>
    <property type="match status" value="1"/>
</dbReference>
<evidence type="ECO:0000313" key="3">
    <source>
        <dbReference type="Proteomes" id="UP000000448"/>
    </source>
</evidence>
<reference evidence="2 3" key="1">
    <citation type="journal article" date="2009" name="PLoS Genet.">
        <title>Adaptations to submarine hydrothermal environments exemplified by the genome of Nautilia profundicola.</title>
        <authorList>
            <person name="Campbell B.J."/>
            <person name="Smith J.L."/>
            <person name="Hanson T.E."/>
            <person name="Klotz M.G."/>
            <person name="Stein L.Y."/>
            <person name="Lee C.K."/>
            <person name="Wu D."/>
            <person name="Robinson J.M."/>
            <person name="Khouri H.M."/>
            <person name="Eisen J.A."/>
            <person name="Cary S.C."/>
        </authorList>
    </citation>
    <scope>NUCLEOTIDE SEQUENCE [LARGE SCALE GENOMIC DNA]</scope>
    <source>
        <strain evidence="3">ATCC BAA-1463 / DSM 18972 / AmH</strain>
    </source>
</reference>
<dbReference type="PIRSF" id="PIRSF006402">
    <property type="entry name" value="UCP006402_thioredoxin"/>
    <property type="match status" value="1"/>
</dbReference>
<dbReference type="SUPFAM" id="SSF48208">
    <property type="entry name" value="Six-hairpin glycosidases"/>
    <property type="match status" value="1"/>
</dbReference>
<dbReference type="eggNOG" id="COG1331">
    <property type="taxonomic scope" value="Bacteria"/>
</dbReference>
<dbReference type="InterPro" id="IPR008928">
    <property type="entry name" value="6-hairpin_glycosidase_sf"/>
</dbReference>
<name>B9L8A7_NAUPA</name>
<gene>
    <name evidence="2" type="ordered locus">NAMH_0447</name>
</gene>
<dbReference type="InterPro" id="IPR036249">
    <property type="entry name" value="Thioredoxin-like_sf"/>
</dbReference>
<accession>B9L8A7</accession>
<dbReference type="InterPro" id="IPR024705">
    <property type="entry name" value="Ssp411"/>
</dbReference>
<keyword evidence="2" id="KW-0808">Transferase</keyword>
<evidence type="ECO:0000313" key="2">
    <source>
        <dbReference type="EMBL" id="ACM92867.1"/>
    </source>
</evidence>
<evidence type="ECO:0000259" key="1">
    <source>
        <dbReference type="Pfam" id="PF03190"/>
    </source>
</evidence>
<dbReference type="PANTHER" id="PTHR42899:SF1">
    <property type="entry name" value="SPERMATOGENESIS-ASSOCIATED PROTEIN 20"/>
    <property type="match status" value="1"/>
</dbReference>
<dbReference type="CDD" id="cd02955">
    <property type="entry name" value="SSP411"/>
    <property type="match status" value="1"/>
</dbReference>
<dbReference type="OrthoDB" id="9762614at2"/>
<dbReference type="AlphaFoldDB" id="B9L8A7"/>
<dbReference type="EMBL" id="CP001279">
    <property type="protein sequence ID" value="ACM92867.1"/>
    <property type="molecule type" value="Genomic_DNA"/>
</dbReference>
<keyword evidence="2" id="KW-0418">Kinase</keyword>
<protein>
    <submittedName>
        <fullName evidence="2">Thymidylate kinase</fullName>
    </submittedName>
</protein>
<dbReference type="GO" id="GO:0016301">
    <property type="term" value="F:kinase activity"/>
    <property type="evidence" value="ECO:0007669"/>
    <property type="project" value="UniProtKB-KW"/>
</dbReference>
<proteinExistence type="predicted"/>
<dbReference type="KEGG" id="nam:NAMH_0447"/>
<feature type="domain" description="Spermatogenesis-associated protein 20-like TRX" evidence="1">
    <location>
        <begin position="16"/>
        <end position="177"/>
    </location>
</feature>
<dbReference type="PANTHER" id="PTHR42899">
    <property type="entry name" value="SPERMATOGENESIS-ASSOCIATED PROTEIN 20"/>
    <property type="match status" value="1"/>
</dbReference>
<organism evidence="2 3">
    <name type="scientific">Nautilia profundicola (strain ATCC BAA-1463 / DSM 18972 / AmH)</name>
    <dbReference type="NCBI Taxonomy" id="598659"/>
    <lineage>
        <taxon>Bacteria</taxon>
        <taxon>Pseudomonadati</taxon>
        <taxon>Campylobacterota</taxon>
        <taxon>Epsilonproteobacteria</taxon>
        <taxon>Nautiliales</taxon>
        <taxon>Nautiliaceae</taxon>
        <taxon>Nautilia</taxon>
    </lineage>
</organism>
<keyword evidence="3" id="KW-1185">Reference proteome</keyword>
<dbReference type="Pfam" id="PF03190">
    <property type="entry name" value="Thioredox_DsbH"/>
    <property type="match status" value="1"/>
</dbReference>
<dbReference type="HOGENOM" id="CLU_014051_4_1_7"/>
<dbReference type="GO" id="GO:0005975">
    <property type="term" value="P:carbohydrate metabolic process"/>
    <property type="evidence" value="ECO:0007669"/>
    <property type="project" value="InterPro"/>
</dbReference>
<dbReference type="Proteomes" id="UP000000448">
    <property type="component" value="Chromosome"/>
</dbReference>
<dbReference type="SUPFAM" id="SSF52833">
    <property type="entry name" value="Thioredoxin-like"/>
    <property type="match status" value="1"/>
</dbReference>
<dbReference type="RefSeq" id="WP_015901919.1">
    <property type="nucleotide sequence ID" value="NC_012115.1"/>
</dbReference>
<dbReference type="InterPro" id="IPR004879">
    <property type="entry name" value="Ssp411-like_TRX"/>
</dbReference>
<sequence>MKFIIVFLLGVLTMANHLKLSDSPYLLQHADNPVDWYPWGDEAFEKAKKENRLIFLSIGYSTCHWCHVMERESFENEEIADILNKYFVSIKVDREEHPDIDKKYQKIYQIMHNRAGGWPLTIIMTPKGDVFYSATYIPPHFSQLGPGLKEILASIVNDWQNNPQKIENIAENLKEYLKNSKSFEKVKISDDILEKVISEALKSFDMKYGGMKGAPKFPMESSLDLLIDVYELSGNAHVLDLLNITFEKMAKGGIFDQVEGGFYRYSTDAKWEVPHFEKMLYNNANLPYEYLRMYEITENPLYREAAFRSLDEMIKRYRDENFLFFSASNAESEGKEGAYFVYTYEEVKNAFKNLENAQELMEYFGIKKYGNFNSKNNPTLNGEKPENYKKALKILREIRSKREFPFIDTKKITAWNAMMVSALLKAGCLDEKYKTEGFKTLDELIEKMYINNTLYHSYNKNENAKTKALLEDYAYLVNALIDAYEQSFDENYLYFAKDLINDAKEKFYKNRWYMNSSKDIEADFSDSAYASSLSVLAVDYIRLATLTYDIGLFEKGKEIIDSGSYFIQKYPLYYPTITKAYFMQHYGTYVISMSEPECVNWEYPYIEIKKGENYELCSVEKCIIKTDKLNKIKDIIKKR</sequence>